<evidence type="ECO:0000256" key="1">
    <source>
        <dbReference type="SAM" id="SignalP"/>
    </source>
</evidence>
<dbReference type="EMBL" id="JBAWSY010000013">
    <property type="protein sequence ID" value="MEI4770964.1"/>
    <property type="molecule type" value="Genomic_DNA"/>
</dbReference>
<dbReference type="Proteomes" id="UP001364890">
    <property type="component" value="Unassembled WGS sequence"/>
</dbReference>
<reference evidence="2 3" key="1">
    <citation type="submission" date="2024-01" db="EMBL/GenBank/DDBJ databases">
        <title>Seven novel Bacillus-like species.</title>
        <authorList>
            <person name="Liu G."/>
        </authorList>
    </citation>
    <scope>NUCLEOTIDE SEQUENCE [LARGE SCALE GENOMIC DNA]</scope>
    <source>
        <strain evidence="2 3">FJAT-51614</strain>
    </source>
</reference>
<dbReference type="PROSITE" id="PS51257">
    <property type="entry name" value="PROKAR_LIPOPROTEIN"/>
    <property type="match status" value="1"/>
</dbReference>
<accession>A0ABU8F868</accession>
<sequence>MKKLSLILSLLFLSIGLLGCQQSGKEEELNNEISKNITNATTQNMPKDMPSDFDFSIQFGVQKKNEINTFEGTVTKDLIADGTATTELILTEEEMRDIYEKMQEINIAETKEFTPEPINGTVCMQQPYGEDEWKIIINGETLTHLISGEYCEPTNDAKQLIELRNYVFNIIKSKDEYKSLPESDGGYQ</sequence>
<organism evidence="2 3">
    <name type="scientific">Psychrobacillus mangrovi</name>
    <dbReference type="NCBI Taxonomy" id="3117745"/>
    <lineage>
        <taxon>Bacteria</taxon>
        <taxon>Bacillati</taxon>
        <taxon>Bacillota</taxon>
        <taxon>Bacilli</taxon>
        <taxon>Bacillales</taxon>
        <taxon>Bacillaceae</taxon>
        <taxon>Psychrobacillus</taxon>
    </lineage>
</organism>
<name>A0ABU8F868_9BACI</name>
<proteinExistence type="predicted"/>
<evidence type="ECO:0000313" key="2">
    <source>
        <dbReference type="EMBL" id="MEI4770964.1"/>
    </source>
</evidence>
<feature type="chain" id="PRO_5045295857" description="Lipoprotein" evidence="1">
    <location>
        <begin position="20"/>
        <end position="188"/>
    </location>
</feature>
<keyword evidence="1" id="KW-0732">Signal</keyword>
<protein>
    <recommendedName>
        <fullName evidence="4">Lipoprotein</fullName>
    </recommendedName>
</protein>
<feature type="signal peptide" evidence="1">
    <location>
        <begin position="1"/>
        <end position="19"/>
    </location>
</feature>
<keyword evidence="3" id="KW-1185">Reference proteome</keyword>
<evidence type="ECO:0000313" key="3">
    <source>
        <dbReference type="Proteomes" id="UP001364890"/>
    </source>
</evidence>
<comment type="caution">
    <text evidence="2">The sequence shown here is derived from an EMBL/GenBank/DDBJ whole genome shotgun (WGS) entry which is preliminary data.</text>
</comment>
<dbReference type="RefSeq" id="WP_336498531.1">
    <property type="nucleotide sequence ID" value="NZ_JBAWSY010000013.1"/>
</dbReference>
<evidence type="ECO:0008006" key="4">
    <source>
        <dbReference type="Google" id="ProtNLM"/>
    </source>
</evidence>
<gene>
    <name evidence="2" type="ORF">WAX74_15180</name>
</gene>